<gene>
    <name evidence="2" type="ORF">MVEN_02361600</name>
</gene>
<comment type="caution">
    <text evidence="2">The sequence shown here is derived from an EMBL/GenBank/DDBJ whole genome shotgun (WGS) entry which is preliminary data.</text>
</comment>
<evidence type="ECO:0000259" key="1">
    <source>
        <dbReference type="Pfam" id="PF10021"/>
    </source>
</evidence>
<dbReference type="AlphaFoldDB" id="A0A8H6X3G8"/>
<organism evidence="2 3">
    <name type="scientific">Mycena venus</name>
    <dbReference type="NCBI Taxonomy" id="2733690"/>
    <lineage>
        <taxon>Eukaryota</taxon>
        <taxon>Fungi</taxon>
        <taxon>Dikarya</taxon>
        <taxon>Basidiomycota</taxon>
        <taxon>Agaricomycotina</taxon>
        <taxon>Agaricomycetes</taxon>
        <taxon>Agaricomycetidae</taxon>
        <taxon>Agaricales</taxon>
        <taxon>Marasmiineae</taxon>
        <taxon>Mycenaceae</taxon>
        <taxon>Mycena</taxon>
    </lineage>
</organism>
<dbReference type="Pfam" id="PF10021">
    <property type="entry name" value="PARG_cat_microb"/>
    <property type="match status" value="1"/>
</dbReference>
<proteinExistence type="predicted"/>
<protein>
    <submittedName>
        <fullName evidence="2">DUF2263 domain-containing protein</fullName>
    </submittedName>
</protein>
<sequence length="165" mass="17165">MSSRTLNAAAPAIIARPREELKQVARDTLAAVKRGSYTVGFGSSSVGETHIFQDLSAVPDSTTYFEADALADWESAPSSKLSSTSTDFVLYQATTLEGIRFCLADAAAGVSVSTSIDVNPPQPHLPRIAVLNFASATSPGGGFLGGGARSRGNSRALLQPLLLPL</sequence>
<dbReference type="InterPro" id="IPR043472">
    <property type="entry name" value="Macro_dom-like"/>
</dbReference>
<feature type="domain" description="Microbial-type PARG catalytic" evidence="1">
    <location>
        <begin position="25"/>
        <end position="146"/>
    </location>
</feature>
<dbReference type="EMBL" id="JACAZI010000029">
    <property type="protein sequence ID" value="KAF7333455.1"/>
    <property type="molecule type" value="Genomic_DNA"/>
</dbReference>
<dbReference type="Gene3D" id="3.40.220.10">
    <property type="entry name" value="Leucine Aminopeptidase, subunit E, domain 1"/>
    <property type="match status" value="1"/>
</dbReference>
<reference evidence="2" key="1">
    <citation type="submission" date="2020-05" db="EMBL/GenBank/DDBJ databases">
        <title>Mycena genomes resolve the evolution of fungal bioluminescence.</title>
        <authorList>
            <person name="Tsai I.J."/>
        </authorList>
    </citation>
    <scope>NUCLEOTIDE SEQUENCE</scope>
    <source>
        <strain evidence="2">CCC161011</strain>
    </source>
</reference>
<evidence type="ECO:0000313" key="2">
    <source>
        <dbReference type="EMBL" id="KAF7333455.1"/>
    </source>
</evidence>
<accession>A0A8H6X3G8</accession>
<dbReference type="OrthoDB" id="9985428at2759"/>
<dbReference type="InterPro" id="IPR019261">
    <property type="entry name" value="PARG_cat_microbial"/>
</dbReference>
<keyword evidence="3" id="KW-1185">Reference proteome</keyword>
<name>A0A8H6X3G8_9AGAR</name>
<dbReference type="Proteomes" id="UP000620124">
    <property type="component" value="Unassembled WGS sequence"/>
</dbReference>
<evidence type="ECO:0000313" key="3">
    <source>
        <dbReference type="Proteomes" id="UP000620124"/>
    </source>
</evidence>